<name>A0A6A3JK14_9STRA</name>
<sequence>MEQLVVEGSNRIAEDAVGKAEGMVVVEVAVEMLRLLTLRRQALIVHPQRNQVRVTPPEMLALNATGRSTRFVIVQAARRTSSPNYFSDMRENCESVGRQRVVCLSGSLAS</sequence>
<evidence type="ECO:0000313" key="1">
    <source>
        <dbReference type="EMBL" id="KAE8993828.1"/>
    </source>
</evidence>
<proteinExistence type="predicted"/>
<dbReference type="Proteomes" id="UP000435112">
    <property type="component" value="Unassembled WGS sequence"/>
</dbReference>
<dbReference type="AlphaFoldDB" id="A0A6A3JK14"/>
<dbReference type="EMBL" id="QXFU01001887">
    <property type="protein sequence ID" value="KAE8993828.1"/>
    <property type="molecule type" value="Genomic_DNA"/>
</dbReference>
<organism evidence="1 2">
    <name type="scientific">Phytophthora rubi</name>
    <dbReference type="NCBI Taxonomy" id="129364"/>
    <lineage>
        <taxon>Eukaryota</taxon>
        <taxon>Sar</taxon>
        <taxon>Stramenopiles</taxon>
        <taxon>Oomycota</taxon>
        <taxon>Peronosporomycetes</taxon>
        <taxon>Peronosporales</taxon>
        <taxon>Peronosporaceae</taxon>
        <taxon>Phytophthora</taxon>
    </lineage>
</organism>
<comment type="caution">
    <text evidence="1">The sequence shown here is derived from an EMBL/GenBank/DDBJ whole genome shotgun (WGS) entry which is preliminary data.</text>
</comment>
<accession>A0A6A3JK14</accession>
<reference evidence="1 2" key="1">
    <citation type="submission" date="2018-09" db="EMBL/GenBank/DDBJ databases">
        <title>Genomic investigation of the strawberry pathogen Phytophthora fragariae indicates pathogenicity is determined by transcriptional variation in three key races.</title>
        <authorList>
            <person name="Adams T.M."/>
            <person name="Armitage A.D."/>
            <person name="Sobczyk M.K."/>
            <person name="Bates H.J."/>
            <person name="Dunwell J.M."/>
            <person name="Nellist C.F."/>
            <person name="Harrison R.J."/>
        </authorList>
    </citation>
    <scope>NUCLEOTIDE SEQUENCE [LARGE SCALE GENOMIC DNA]</scope>
    <source>
        <strain evidence="1 2">SCRP324</strain>
    </source>
</reference>
<gene>
    <name evidence="1" type="ORF">PR002_g20121</name>
</gene>
<protein>
    <submittedName>
        <fullName evidence="1">Uncharacterized protein</fullName>
    </submittedName>
</protein>
<evidence type="ECO:0000313" key="2">
    <source>
        <dbReference type="Proteomes" id="UP000435112"/>
    </source>
</evidence>
<dbReference type="OrthoDB" id="10515746at2759"/>